<reference evidence="2" key="2">
    <citation type="submission" date="2021-04" db="EMBL/GenBank/DDBJ databases">
        <authorList>
            <person name="Gilroy R."/>
        </authorList>
    </citation>
    <scope>NUCLEOTIDE SEQUENCE</scope>
    <source>
        <strain evidence="2">5032</strain>
    </source>
</reference>
<evidence type="ECO:0000313" key="2">
    <source>
        <dbReference type="EMBL" id="HJA78404.1"/>
    </source>
</evidence>
<dbReference type="EMBL" id="DWZD01000016">
    <property type="protein sequence ID" value="HJA78404.1"/>
    <property type="molecule type" value="Genomic_DNA"/>
</dbReference>
<organism evidence="2 3">
    <name type="scientific">Candidatus Desulfovibrio intestinavium</name>
    <dbReference type="NCBI Taxonomy" id="2838534"/>
    <lineage>
        <taxon>Bacteria</taxon>
        <taxon>Pseudomonadati</taxon>
        <taxon>Thermodesulfobacteriota</taxon>
        <taxon>Desulfovibrionia</taxon>
        <taxon>Desulfovibrionales</taxon>
        <taxon>Desulfovibrionaceae</taxon>
        <taxon>Desulfovibrio</taxon>
    </lineage>
</organism>
<keyword evidence="1" id="KW-1133">Transmembrane helix</keyword>
<reference evidence="2" key="1">
    <citation type="journal article" date="2021" name="PeerJ">
        <title>Extensive microbial diversity within the chicken gut microbiome revealed by metagenomics and culture.</title>
        <authorList>
            <person name="Gilroy R."/>
            <person name="Ravi A."/>
            <person name="Getino M."/>
            <person name="Pursley I."/>
            <person name="Horton D.L."/>
            <person name="Alikhan N.F."/>
            <person name="Baker D."/>
            <person name="Gharbi K."/>
            <person name="Hall N."/>
            <person name="Watson M."/>
            <person name="Adriaenssens E.M."/>
            <person name="Foster-Nyarko E."/>
            <person name="Jarju S."/>
            <person name="Secka A."/>
            <person name="Antonio M."/>
            <person name="Oren A."/>
            <person name="Chaudhuri R.R."/>
            <person name="La Ragione R."/>
            <person name="Hildebrand F."/>
            <person name="Pallen M.J."/>
        </authorList>
    </citation>
    <scope>NUCLEOTIDE SEQUENCE</scope>
    <source>
        <strain evidence="2">5032</strain>
    </source>
</reference>
<proteinExistence type="predicted"/>
<feature type="transmembrane region" description="Helical" evidence="1">
    <location>
        <begin position="63"/>
        <end position="88"/>
    </location>
</feature>
<keyword evidence="1" id="KW-0472">Membrane</keyword>
<keyword evidence="1" id="KW-0812">Transmembrane</keyword>
<feature type="transmembrane region" description="Helical" evidence="1">
    <location>
        <begin position="100"/>
        <end position="124"/>
    </location>
</feature>
<evidence type="ECO:0000256" key="1">
    <source>
        <dbReference type="SAM" id="Phobius"/>
    </source>
</evidence>
<dbReference type="Proteomes" id="UP000823821">
    <property type="component" value="Unassembled WGS sequence"/>
</dbReference>
<name>A0A9D2KQC6_9BACT</name>
<dbReference type="AlphaFoldDB" id="A0A9D2KQC6"/>
<gene>
    <name evidence="2" type="ORF">H9784_02360</name>
</gene>
<comment type="caution">
    <text evidence="2">The sequence shown here is derived from an EMBL/GenBank/DDBJ whole genome shotgun (WGS) entry which is preliminary data.</text>
</comment>
<evidence type="ECO:0008006" key="4">
    <source>
        <dbReference type="Google" id="ProtNLM"/>
    </source>
</evidence>
<accession>A0A9D2KQC6</accession>
<sequence length="129" mass="13875">MAEERKRLGVVIDTDKDSDIDPELADEILRDDDNYVPRNSLGGGAADALLRANSAAPVSPNRIIGIAAMVCAVSSLFIFAALFIPPAVVLGVVAVWRKQYFLGILSLIISVVSFFTSATITTAIQKFFM</sequence>
<protein>
    <recommendedName>
        <fullName evidence="4">Transmembrane protein</fullName>
    </recommendedName>
</protein>
<evidence type="ECO:0000313" key="3">
    <source>
        <dbReference type="Proteomes" id="UP000823821"/>
    </source>
</evidence>